<dbReference type="EMBL" id="VCAZ01000025">
    <property type="protein sequence ID" value="TSL04387.1"/>
    <property type="molecule type" value="Genomic_DNA"/>
</dbReference>
<name>A0A556TXC9_BAGYA</name>
<proteinExistence type="predicted"/>
<gene>
    <name evidence="1" type="ORF">Baya_4067</name>
</gene>
<reference evidence="1 2" key="1">
    <citation type="journal article" date="2019" name="Genome Biol. Evol.">
        <title>Whole-Genome Sequencing of the Giant Devil Catfish, Bagarius yarrelli.</title>
        <authorList>
            <person name="Jiang W."/>
            <person name="Lv Y."/>
            <person name="Cheng L."/>
            <person name="Yang K."/>
            <person name="Chao B."/>
            <person name="Wang X."/>
            <person name="Li Y."/>
            <person name="Pan X."/>
            <person name="You X."/>
            <person name="Zhang Y."/>
            <person name="Yang J."/>
            <person name="Li J."/>
            <person name="Zhang X."/>
            <person name="Liu S."/>
            <person name="Sun C."/>
            <person name="Yang J."/>
            <person name="Shi Q."/>
        </authorList>
    </citation>
    <scope>NUCLEOTIDE SEQUENCE [LARGE SCALE GENOMIC DNA]</scope>
    <source>
        <strain evidence="1">JWS20170419001</strain>
        <tissue evidence="1">Muscle</tissue>
    </source>
</reference>
<sequence length="133" mass="14797">MLLNFQDLKQVSPMLQVSFSCSTLALPDLCSSLGVYHSLTCQRWNCWQTKDDHAGGMPERRLPSTSMVRLKRRSMRLIPHISLPIHPINKDPALPLLQSVLGRYEGGAESVSAAYVRTFTLSQSLASASLQQL</sequence>
<protein>
    <submittedName>
        <fullName evidence="1">Uncharacterized protein</fullName>
    </submittedName>
</protein>
<comment type="caution">
    <text evidence="1">The sequence shown here is derived from an EMBL/GenBank/DDBJ whole genome shotgun (WGS) entry which is preliminary data.</text>
</comment>
<evidence type="ECO:0000313" key="1">
    <source>
        <dbReference type="EMBL" id="TSL04387.1"/>
    </source>
</evidence>
<organism evidence="1 2">
    <name type="scientific">Bagarius yarrelli</name>
    <name type="common">Goonch</name>
    <name type="synonym">Bagrus yarrelli</name>
    <dbReference type="NCBI Taxonomy" id="175774"/>
    <lineage>
        <taxon>Eukaryota</taxon>
        <taxon>Metazoa</taxon>
        <taxon>Chordata</taxon>
        <taxon>Craniata</taxon>
        <taxon>Vertebrata</taxon>
        <taxon>Euteleostomi</taxon>
        <taxon>Actinopterygii</taxon>
        <taxon>Neopterygii</taxon>
        <taxon>Teleostei</taxon>
        <taxon>Ostariophysi</taxon>
        <taxon>Siluriformes</taxon>
        <taxon>Sisoridae</taxon>
        <taxon>Sisorinae</taxon>
        <taxon>Bagarius</taxon>
    </lineage>
</organism>
<dbReference type="AlphaFoldDB" id="A0A556TXC9"/>
<accession>A0A556TXC9</accession>
<dbReference type="Proteomes" id="UP000319801">
    <property type="component" value="Unassembled WGS sequence"/>
</dbReference>
<keyword evidence="2" id="KW-1185">Reference proteome</keyword>
<evidence type="ECO:0000313" key="2">
    <source>
        <dbReference type="Proteomes" id="UP000319801"/>
    </source>
</evidence>